<accession>A0A2H1WGC0</accession>
<sequence>MVFLWYKPVSEQTNHLMVSKTTTSKSSNICHPLSERPSVGAVCKNEVSDIFVKDFKLQWRPWSGGRKYDCQFSQVCTQELSSLNYKHKTSTSEHKPNKKKRREDY</sequence>
<evidence type="ECO:0000256" key="1">
    <source>
        <dbReference type="SAM" id="MobiDB-lite"/>
    </source>
</evidence>
<organism evidence="2">
    <name type="scientific">Spodoptera frugiperda</name>
    <name type="common">Fall armyworm</name>
    <dbReference type="NCBI Taxonomy" id="7108"/>
    <lineage>
        <taxon>Eukaryota</taxon>
        <taxon>Metazoa</taxon>
        <taxon>Ecdysozoa</taxon>
        <taxon>Arthropoda</taxon>
        <taxon>Hexapoda</taxon>
        <taxon>Insecta</taxon>
        <taxon>Pterygota</taxon>
        <taxon>Neoptera</taxon>
        <taxon>Endopterygota</taxon>
        <taxon>Lepidoptera</taxon>
        <taxon>Glossata</taxon>
        <taxon>Ditrysia</taxon>
        <taxon>Noctuoidea</taxon>
        <taxon>Noctuidae</taxon>
        <taxon>Amphipyrinae</taxon>
        <taxon>Spodoptera</taxon>
    </lineage>
</organism>
<feature type="compositionally biased region" description="Basic residues" evidence="1">
    <location>
        <begin position="96"/>
        <end position="105"/>
    </location>
</feature>
<dbReference type="EMBL" id="ODYU01008487">
    <property type="protein sequence ID" value="SOQ52129.1"/>
    <property type="molecule type" value="Genomic_DNA"/>
</dbReference>
<name>A0A2H1WGC0_SPOFR</name>
<proteinExistence type="predicted"/>
<dbReference type="AlphaFoldDB" id="A0A2H1WGC0"/>
<gene>
    <name evidence="2" type="ORF">SFRICE_022068</name>
</gene>
<protein>
    <submittedName>
        <fullName evidence="2">SFRICE_022068</fullName>
    </submittedName>
</protein>
<evidence type="ECO:0000313" key="2">
    <source>
        <dbReference type="EMBL" id="SOQ52129.1"/>
    </source>
</evidence>
<feature type="region of interest" description="Disordered" evidence="1">
    <location>
        <begin position="85"/>
        <end position="105"/>
    </location>
</feature>
<reference evidence="2" key="1">
    <citation type="submission" date="2016-07" db="EMBL/GenBank/DDBJ databases">
        <authorList>
            <person name="Bretaudeau A."/>
        </authorList>
    </citation>
    <scope>NUCLEOTIDE SEQUENCE</scope>
    <source>
        <strain evidence="2">Rice</strain>
        <tissue evidence="2">Whole body</tissue>
    </source>
</reference>